<sequence length="289" mass="30823">MGNRPAVGPAGYDPRVTEKRALPADLLDLFTGDAGAGRSLSVALPPGRLVRHEEDDRPALWMSDEPAPAGLWARLRAEHARSGLWPVLLDALDDEAEEYRPWASGEVAPGDTTTIGAHDPAALLAGWWAEHTAEEAPTTTSPFGRQWPGLAAVPATTGDPDRVADDLADHLLAGHPSMRLGLVAADRGADTPAALEWGGPTNYMDDPAKLSAVLRDWADRFGARVVGIGFDTLVLAVAAPPTTHTDALAVAAEHFALAPDNVWQSEPPNTLAAYAQHLVGDHSWTFWWD</sequence>
<reference evidence="2 3" key="1">
    <citation type="submission" date="2022-06" db="EMBL/GenBank/DDBJ databases">
        <title>Genomic Encyclopedia of Archaeal and Bacterial Type Strains, Phase II (KMG-II): from individual species to whole genera.</title>
        <authorList>
            <person name="Goeker M."/>
        </authorList>
    </citation>
    <scope>NUCLEOTIDE SEQUENCE [LARGE SCALE GENOMIC DNA]</scope>
    <source>
        <strain evidence="2 3">DSM 44255</strain>
    </source>
</reference>
<evidence type="ECO:0000313" key="3">
    <source>
        <dbReference type="Proteomes" id="UP001205185"/>
    </source>
</evidence>
<dbReference type="InterPro" id="IPR025349">
    <property type="entry name" value="DUF4253"/>
</dbReference>
<keyword evidence="3" id="KW-1185">Reference proteome</keyword>
<feature type="domain" description="DUF4253" evidence="1">
    <location>
        <begin position="179"/>
        <end position="289"/>
    </location>
</feature>
<accession>A0ABT1IJL8</accession>
<proteinExistence type="predicted"/>
<evidence type="ECO:0000313" key="2">
    <source>
        <dbReference type="EMBL" id="MCP2272749.1"/>
    </source>
</evidence>
<evidence type="ECO:0000259" key="1">
    <source>
        <dbReference type="Pfam" id="PF14062"/>
    </source>
</evidence>
<dbReference type="EMBL" id="JAMTCO010000013">
    <property type="protein sequence ID" value="MCP2272749.1"/>
    <property type="molecule type" value="Genomic_DNA"/>
</dbReference>
<name>A0ABT1IJL8_9PSEU</name>
<dbReference type="Proteomes" id="UP001205185">
    <property type="component" value="Unassembled WGS sequence"/>
</dbReference>
<protein>
    <recommendedName>
        <fullName evidence="1">DUF4253 domain-containing protein</fullName>
    </recommendedName>
</protein>
<dbReference type="Pfam" id="PF14062">
    <property type="entry name" value="DUF4253"/>
    <property type="match status" value="1"/>
</dbReference>
<comment type="caution">
    <text evidence="2">The sequence shown here is derived from an EMBL/GenBank/DDBJ whole genome shotgun (WGS) entry which is preliminary data.</text>
</comment>
<gene>
    <name evidence="2" type="ORF">LV75_005275</name>
</gene>
<organism evidence="2 3">
    <name type="scientific">Actinokineospora diospyrosa</name>
    <dbReference type="NCBI Taxonomy" id="103728"/>
    <lineage>
        <taxon>Bacteria</taxon>
        <taxon>Bacillati</taxon>
        <taxon>Actinomycetota</taxon>
        <taxon>Actinomycetes</taxon>
        <taxon>Pseudonocardiales</taxon>
        <taxon>Pseudonocardiaceae</taxon>
        <taxon>Actinokineospora</taxon>
    </lineage>
</organism>